<sequence>MSTFRRLADVNLFGCVLVTKTFLPLVRKAKGRIVNVTSVQGRMSSPLVSAYDLTKYAIEGFSDCLRHELRQFGVKVSVIEPGNFTAEFQKLTNGVLIKPSEKTGATTKDS</sequence>
<dbReference type="SUPFAM" id="SSF51735">
    <property type="entry name" value="NAD(P)-binding Rossmann-fold domains"/>
    <property type="match status" value="1"/>
</dbReference>
<dbReference type="Pfam" id="PF00106">
    <property type="entry name" value="adh_short"/>
    <property type="match status" value="1"/>
</dbReference>
<keyword evidence="2" id="KW-1185">Reference proteome</keyword>
<dbReference type="PANTHER" id="PTHR43313">
    <property type="entry name" value="SHORT-CHAIN DEHYDROGENASE/REDUCTASE FAMILY 9C"/>
    <property type="match status" value="1"/>
</dbReference>
<name>A0AAN9AH22_HALRR</name>
<organism evidence="1 2">
    <name type="scientific">Halocaridina rubra</name>
    <name type="common">Hawaiian red shrimp</name>
    <dbReference type="NCBI Taxonomy" id="373956"/>
    <lineage>
        <taxon>Eukaryota</taxon>
        <taxon>Metazoa</taxon>
        <taxon>Ecdysozoa</taxon>
        <taxon>Arthropoda</taxon>
        <taxon>Crustacea</taxon>
        <taxon>Multicrustacea</taxon>
        <taxon>Malacostraca</taxon>
        <taxon>Eumalacostraca</taxon>
        <taxon>Eucarida</taxon>
        <taxon>Decapoda</taxon>
        <taxon>Pleocyemata</taxon>
        <taxon>Caridea</taxon>
        <taxon>Atyoidea</taxon>
        <taxon>Atyidae</taxon>
        <taxon>Halocaridina</taxon>
    </lineage>
</organism>
<dbReference type="Proteomes" id="UP001381693">
    <property type="component" value="Unassembled WGS sequence"/>
</dbReference>
<dbReference type="GO" id="GO:0008202">
    <property type="term" value="P:steroid metabolic process"/>
    <property type="evidence" value="ECO:0007669"/>
    <property type="project" value="TreeGrafter"/>
</dbReference>
<dbReference type="InterPro" id="IPR036291">
    <property type="entry name" value="NAD(P)-bd_dom_sf"/>
</dbReference>
<protein>
    <submittedName>
        <fullName evidence="1">(2R,3R)-2,3-butanediol dehydrogenase</fullName>
        <ecNumber evidence="1">1.1.1.30</ecNumber>
    </submittedName>
</protein>
<evidence type="ECO:0000313" key="2">
    <source>
        <dbReference type="Proteomes" id="UP001381693"/>
    </source>
</evidence>
<accession>A0AAN9AH22</accession>
<dbReference type="GO" id="GO:0003858">
    <property type="term" value="F:3-hydroxybutyrate dehydrogenase activity"/>
    <property type="evidence" value="ECO:0007669"/>
    <property type="project" value="UniProtKB-EC"/>
</dbReference>
<evidence type="ECO:0000313" key="1">
    <source>
        <dbReference type="EMBL" id="KAK7086742.1"/>
    </source>
</evidence>
<gene>
    <name evidence="1" type="primary">BDH1_2</name>
    <name evidence="1" type="ORF">SK128_017406</name>
</gene>
<dbReference type="PANTHER" id="PTHR43313:SF36">
    <property type="entry name" value="D-BETA-HYDROXYBUTYRATE DEHYDROGENASE, MITOCHONDRIAL"/>
    <property type="match status" value="1"/>
</dbReference>
<dbReference type="AlphaFoldDB" id="A0AAN9AH22"/>
<reference evidence="1 2" key="1">
    <citation type="submission" date="2023-11" db="EMBL/GenBank/DDBJ databases">
        <title>Halocaridina rubra genome assembly.</title>
        <authorList>
            <person name="Smith C."/>
        </authorList>
    </citation>
    <scope>NUCLEOTIDE SEQUENCE [LARGE SCALE GENOMIC DNA]</scope>
    <source>
        <strain evidence="1">EP-1</strain>
        <tissue evidence="1">Whole</tissue>
    </source>
</reference>
<dbReference type="PRINTS" id="PR00081">
    <property type="entry name" value="GDHRDH"/>
</dbReference>
<dbReference type="EMBL" id="JAXCGZ010000090">
    <property type="protein sequence ID" value="KAK7086742.1"/>
    <property type="molecule type" value="Genomic_DNA"/>
</dbReference>
<proteinExistence type="predicted"/>
<comment type="caution">
    <text evidence="1">The sequence shown here is derived from an EMBL/GenBank/DDBJ whole genome shotgun (WGS) entry which is preliminary data.</text>
</comment>
<keyword evidence="1" id="KW-0560">Oxidoreductase</keyword>
<dbReference type="EC" id="1.1.1.30" evidence="1"/>
<dbReference type="Gene3D" id="3.40.50.720">
    <property type="entry name" value="NAD(P)-binding Rossmann-like Domain"/>
    <property type="match status" value="1"/>
</dbReference>
<dbReference type="InterPro" id="IPR002347">
    <property type="entry name" value="SDR_fam"/>
</dbReference>